<protein>
    <submittedName>
        <fullName evidence="1">Uncharacterized protein</fullName>
    </submittedName>
</protein>
<dbReference type="Proteomes" id="UP000245762">
    <property type="component" value="Unassembled WGS sequence"/>
</dbReference>
<organism evidence="1 2">
    <name type="scientific">Flagellimonas aquimarina</name>
    <dbReference type="NCBI Taxonomy" id="2201895"/>
    <lineage>
        <taxon>Bacteria</taxon>
        <taxon>Pseudomonadati</taxon>
        <taxon>Bacteroidota</taxon>
        <taxon>Flavobacteriia</taxon>
        <taxon>Flavobacteriales</taxon>
        <taxon>Flavobacteriaceae</taxon>
        <taxon>Flagellimonas</taxon>
    </lineage>
</organism>
<dbReference type="AlphaFoldDB" id="A0A316LGX5"/>
<gene>
    <name evidence="1" type="ORF">DKG77_00380</name>
</gene>
<evidence type="ECO:0000313" key="2">
    <source>
        <dbReference type="Proteomes" id="UP000245762"/>
    </source>
</evidence>
<sequence length="81" mass="9895">MGKYVVLRGVWLPEFYSILIENYFNMKKLKHYPNVWQASPFSMEMFAHYEKEARINNQETEIQKQEIKKEQKSKFKLAFGW</sequence>
<dbReference type="EMBL" id="QGEG01000001">
    <property type="protein sequence ID" value="PWL39330.1"/>
    <property type="molecule type" value="Genomic_DNA"/>
</dbReference>
<keyword evidence="2" id="KW-1185">Reference proteome</keyword>
<evidence type="ECO:0000313" key="1">
    <source>
        <dbReference type="EMBL" id="PWL39330.1"/>
    </source>
</evidence>
<proteinExistence type="predicted"/>
<name>A0A316LGX5_9FLAO</name>
<comment type="caution">
    <text evidence="1">The sequence shown here is derived from an EMBL/GenBank/DDBJ whole genome shotgun (WGS) entry which is preliminary data.</text>
</comment>
<reference evidence="1 2" key="1">
    <citation type="submission" date="2018-05" db="EMBL/GenBank/DDBJ databases">
        <title>Complete genome sequence of Flagellimonas aquimarina ECD12 isolated from seaweed Ecklonia cava.</title>
        <authorList>
            <person name="Choi S."/>
            <person name="Seong C."/>
        </authorList>
    </citation>
    <scope>NUCLEOTIDE SEQUENCE [LARGE SCALE GENOMIC DNA]</scope>
    <source>
        <strain evidence="1 2">ECD12</strain>
    </source>
</reference>
<dbReference type="OrthoDB" id="1421798at2"/>
<dbReference type="RefSeq" id="WP_109659114.1">
    <property type="nucleotide sequence ID" value="NZ_QGEG01000001.1"/>
</dbReference>
<accession>A0A316LGX5</accession>